<evidence type="ECO:0000313" key="3">
    <source>
        <dbReference type="EMBL" id="GJS67805.1"/>
    </source>
</evidence>
<dbReference type="Pfam" id="PF17919">
    <property type="entry name" value="RT_RNaseH_2"/>
    <property type="match status" value="1"/>
</dbReference>
<dbReference type="InterPro" id="IPR000477">
    <property type="entry name" value="RT_dom"/>
</dbReference>
<dbReference type="InterPro" id="IPR021109">
    <property type="entry name" value="Peptidase_aspartic_dom_sf"/>
</dbReference>
<comment type="caution">
    <text evidence="3">The sequence shown here is derived from an EMBL/GenBank/DDBJ whole genome shotgun (WGS) entry which is preliminary data.</text>
</comment>
<keyword evidence="3" id="KW-0548">Nucleotidyltransferase</keyword>
<organism evidence="3 4">
    <name type="scientific">Tanacetum coccineum</name>
    <dbReference type="NCBI Taxonomy" id="301880"/>
    <lineage>
        <taxon>Eukaryota</taxon>
        <taxon>Viridiplantae</taxon>
        <taxon>Streptophyta</taxon>
        <taxon>Embryophyta</taxon>
        <taxon>Tracheophyta</taxon>
        <taxon>Spermatophyta</taxon>
        <taxon>Magnoliopsida</taxon>
        <taxon>eudicotyledons</taxon>
        <taxon>Gunneridae</taxon>
        <taxon>Pentapetalae</taxon>
        <taxon>asterids</taxon>
        <taxon>campanulids</taxon>
        <taxon>Asterales</taxon>
        <taxon>Asteraceae</taxon>
        <taxon>Asteroideae</taxon>
        <taxon>Anthemideae</taxon>
        <taxon>Anthemidinae</taxon>
        <taxon>Tanacetum</taxon>
    </lineage>
</organism>
<keyword evidence="4" id="KW-1185">Reference proteome</keyword>
<dbReference type="InterPro" id="IPR043128">
    <property type="entry name" value="Rev_trsase/Diguanyl_cyclase"/>
</dbReference>
<dbReference type="InterPro" id="IPR053134">
    <property type="entry name" value="RNA-dir_DNA_polymerase"/>
</dbReference>
<dbReference type="CDD" id="cd01647">
    <property type="entry name" value="RT_LTR"/>
    <property type="match status" value="1"/>
</dbReference>
<dbReference type="SUPFAM" id="SSF56672">
    <property type="entry name" value="DNA/RNA polymerases"/>
    <property type="match status" value="1"/>
</dbReference>
<feature type="domain" description="Reverse transcriptase" evidence="1">
    <location>
        <begin position="289"/>
        <end position="401"/>
    </location>
</feature>
<dbReference type="Pfam" id="PF08284">
    <property type="entry name" value="RVP_2"/>
    <property type="match status" value="1"/>
</dbReference>
<reference evidence="3" key="1">
    <citation type="journal article" date="2022" name="Int. J. Mol. Sci.">
        <title>Draft Genome of Tanacetum Coccineum: Genomic Comparison of Closely Related Tanacetum-Family Plants.</title>
        <authorList>
            <person name="Yamashiro T."/>
            <person name="Shiraishi A."/>
            <person name="Nakayama K."/>
            <person name="Satake H."/>
        </authorList>
    </citation>
    <scope>NUCLEOTIDE SEQUENCE</scope>
</reference>
<dbReference type="InterPro" id="IPR043502">
    <property type="entry name" value="DNA/RNA_pol_sf"/>
</dbReference>
<sequence length="459" mass="51763">MSSPDHPTANLEDAFSSNFPNYVPPASPDYVLASPGKTYSSASNSFGIVPLASPTLLLFPNDPYMEPKPKQEAVEPKAVTPSKTIADRSFISISLASKLNIPSITIDTFYDIEMADGNLVSTNTVIKGRTLTLLNQPFKIDLMPIKLGSFDVVIGIDWLSKYHAKILCDEKVVHIPINCETLIIRVMEKKSDEKGREDIPVVKEFPDVFPEDLPGLPPVRQVEFQIDLIPEAAPVARTPYRLAPSEMQELSNQLQELIDRGFIRPSTSPWGAPVLFVKKKDGSFRMCSSVYSKIDLRLGYHQLRVREENIPKTAFRTRYGHYEFQVMPFGLTNAPAVFMDLMNRVCKPYLDKFVIVFIDDILIYSRNEEEHANHLRIILELLQKEKFQGLHVDPAKIEAVKNWTSPTTPTEKNKSYIWGEEQESAFQLLKQKLCEAPILALPEGNDNFVVYCDASLQGL</sequence>
<dbReference type="PANTHER" id="PTHR24559">
    <property type="entry name" value="TRANSPOSON TY3-I GAG-POL POLYPROTEIN"/>
    <property type="match status" value="1"/>
</dbReference>
<gene>
    <name evidence="3" type="ORF">Tco_0682370</name>
</gene>
<keyword evidence="3" id="KW-0808">Transferase</keyword>
<evidence type="ECO:0000259" key="1">
    <source>
        <dbReference type="Pfam" id="PF00078"/>
    </source>
</evidence>
<dbReference type="CDD" id="cd00303">
    <property type="entry name" value="retropepsin_like"/>
    <property type="match status" value="1"/>
</dbReference>
<dbReference type="InterPro" id="IPR041577">
    <property type="entry name" value="RT_RNaseH_2"/>
</dbReference>
<dbReference type="Gene3D" id="3.10.10.10">
    <property type="entry name" value="HIV Type 1 Reverse Transcriptase, subunit A, domain 1"/>
    <property type="match status" value="2"/>
</dbReference>
<name>A0ABQ4XS18_9ASTR</name>
<accession>A0ABQ4XS18</accession>
<dbReference type="EMBL" id="BQNB010009744">
    <property type="protein sequence ID" value="GJS67805.1"/>
    <property type="molecule type" value="Genomic_DNA"/>
</dbReference>
<dbReference type="Proteomes" id="UP001151760">
    <property type="component" value="Unassembled WGS sequence"/>
</dbReference>
<dbReference type="GO" id="GO:0003964">
    <property type="term" value="F:RNA-directed DNA polymerase activity"/>
    <property type="evidence" value="ECO:0007669"/>
    <property type="project" value="UniProtKB-KW"/>
</dbReference>
<evidence type="ECO:0000313" key="4">
    <source>
        <dbReference type="Proteomes" id="UP001151760"/>
    </source>
</evidence>
<keyword evidence="3" id="KW-0695">RNA-directed DNA polymerase</keyword>
<dbReference type="PANTHER" id="PTHR24559:SF427">
    <property type="entry name" value="RNA-DIRECTED DNA POLYMERASE"/>
    <property type="match status" value="1"/>
</dbReference>
<dbReference type="Gene3D" id="2.40.70.10">
    <property type="entry name" value="Acid Proteases"/>
    <property type="match status" value="1"/>
</dbReference>
<dbReference type="Gene3D" id="3.30.70.270">
    <property type="match status" value="2"/>
</dbReference>
<dbReference type="Pfam" id="PF00078">
    <property type="entry name" value="RVT_1"/>
    <property type="match status" value="1"/>
</dbReference>
<reference evidence="3" key="2">
    <citation type="submission" date="2022-01" db="EMBL/GenBank/DDBJ databases">
        <authorList>
            <person name="Yamashiro T."/>
            <person name="Shiraishi A."/>
            <person name="Satake H."/>
            <person name="Nakayama K."/>
        </authorList>
    </citation>
    <scope>NUCLEOTIDE SEQUENCE</scope>
</reference>
<evidence type="ECO:0000259" key="2">
    <source>
        <dbReference type="Pfam" id="PF17919"/>
    </source>
</evidence>
<proteinExistence type="predicted"/>
<feature type="domain" description="Reverse transcriptase/retrotransposon-derived protein RNase H-like" evidence="2">
    <location>
        <begin position="418"/>
        <end position="458"/>
    </location>
</feature>
<protein>
    <submittedName>
        <fullName evidence="3">Reverse transcriptase domain-containing protein</fullName>
    </submittedName>
</protein>